<gene>
    <name evidence="1" type="ORF">TbgDal_VII630</name>
</gene>
<accession>C9ZRV0</accession>
<name>C9ZRV0_TRYB9</name>
<evidence type="ECO:0000313" key="2">
    <source>
        <dbReference type="Proteomes" id="UP000002316"/>
    </source>
</evidence>
<dbReference type="RefSeq" id="XP_011774369.1">
    <property type="nucleotide sequence ID" value="XM_011776067.1"/>
</dbReference>
<dbReference type="GeneID" id="23862901"/>
<protein>
    <submittedName>
        <fullName evidence="1">Uncharacterized protein</fullName>
    </submittedName>
</protein>
<sequence>MFVGNARKCYGEDWWVEGSEGPVLSTHVIAPSPSVATPLRGMFVPSRYASHSPVVLTHIAGFCFNSATTYTRDREREKERVETLLYTCIHMRSFLNVSRTGVGVRCVTVPQ</sequence>
<dbReference type="EMBL" id="FN554970">
    <property type="protein sequence ID" value="CBH12086.1"/>
    <property type="molecule type" value="Genomic_DNA"/>
</dbReference>
<organism evidence="1 2">
    <name type="scientific">Trypanosoma brucei gambiense (strain MHOM/CI/86/DAL972)</name>
    <dbReference type="NCBI Taxonomy" id="679716"/>
    <lineage>
        <taxon>Eukaryota</taxon>
        <taxon>Discoba</taxon>
        <taxon>Euglenozoa</taxon>
        <taxon>Kinetoplastea</taxon>
        <taxon>Metakinetoplastina</taxon>
        <taxon>Trypanosomatida</taxon>
        <taxon>Trypanosomatidae</taxon>
        <taxon>Trypanosoma</taxon>
    </lineage>
</organism>
<dbReference type="AlphaFoldDB" id="C9ZRV0"/>
<reference evidence="2" key="1">
    <citation type="journal article" date="2010" name="PLoS Negl. Trop. Dis.">
        <title>The genome sequence of Trypanosoma brucei gambiense, causative agent of chronic human african trypanosomiasis.</title>
        <authorList>
            <person name="Jackson A.P."/>
            <person name="Sanders M."/>
            <person name="Berry A."/>
            <person name="McQuillan J."/>
            <person name="Aslett M.A."/>
            <person name="Quail M.A."/>
            <person name="Chukualim B."/>
            <person name="Capewell P."/>
            <person name="MacLeod A."/>
            <person name="Melville S.E."/>
            <person name="Gibson W."/>
            <person name="Barry J.D."/>
            <person name="Berriman M."/>
            <person name="Hertz-Fowler C."/>
        </authorList>
    </citation>
    <scope>NUCLEOTIDE SEQUENCE [LARGE SCALE GENOMIC DNA]</scope>
    <source>
        <strain evidence="2">MHOM/CI/86/DAL972</strain>
    </source>
</reference>
<proteinExistence type="predicted"/>
<dbReference type="KEGG" id="tbg:TbgDal_VII630"/>
<evidence type="ECO:0000313" key="1">
    <source>
        <dbReference type="EMBL" id="CBH12086.1"/>
    </source>
</evidence>
<dbReference type="Proteomes" id="UP000002316">
    <property type="component" value="Chromosome 7"/>
</dbReference>